<evidence type="ECO:0000256" key="2">
    <source>
        <dbReference type="SAM" id="MobiDB-lite"/>
    </source>
</evidence>
<evidence type="ECO:0000313" key="3">
    <source>
        <dbReference type="EMBL" id="RAJ89099.1"/>
    </source>
</evidence>
<evidence type="ECO:0000313" key="4">
    <source>
        <dbReference type="Proteomes" id="UP000248790"/>
    </source>
</evidence>
<dbReference type="Pfam" id="PF01076">
    <property type="entry name" value="Mob_Pre"/>
    <property type="match status" value="1"/>
</dbReference>
<dbReference type="CDD" id="cd17242">
    <property type="entry name" value="MobM_relaxase"/>
    <property type="match status" value="1"/>
</dbReference>
<protein>
    <submittedName>
        <fullName evidence="3">Plasmid recombination enzyme</fullName>
    </submittedName>
</protein>
<dbReference type="GO" id="GO:0003677">
    <property type="term" value="F:DNA binding"/>
    <property type="evidence" value="ECO:0007669"/>
    <property type="project" value="InterPro"/>
</dbReference>
<accession>A0A327WDK2</accession>
<reference evidence="3 4" key="1">
    <citation type="submission" date="2018-06" db="EMBL/GenBank/DDBJ databases">
        <title>Genomic Encyclopedia of Archaeal and Bacterial Type Strains, Phase II (KMG-II): from individual species to whole genera.</title>
        <authorList>
            <person name="Goeker M."/>
        </authorList>
    </citation>
    <scope>NUCLEOTIDE SEQUENCE [LARGE SCALE GENOMIC DNA]</scope>
    <source>
        <strain evidence="3 4">DSM 21851</strain>
    </source>
</reference>
<feature type="region of interest" description="Disordered" evidence="2">
    <location>
        <begin position="411"/>
        <end position="441"/>
    </location>
</feature>
<dbReference type="EMBL" id="QLMC01000031">
    <property type="protein sequence ID" value="RAJ89099.1"/>
    <property type="molecule type" value="Genomic_DNA"/>
</dbReference>
<dbReference type="Gene3D" id="3.30.930.30">
    <property type="match status" value="1"/>
</dbReference>
<proteinExistence type="predicted"/>
<dbReference type="InterPro" id="IPR001668">
    <property type="entry name" value="Mob_Pre"/>
</dbReference>
<sequence>MKAICRVAKIKGNGSITGKSEHNYRQGHVPNADKERQHLNKEYVLNYENLGKAIQARIEHAGIQKVRQDAVKGMEFILTASPELFKRDPNGQVVGDYRNSDWVKANLEFMKQHYGRNLVAFTLHQDEKTPHIHAIVVPITADNRLCAKELFTPRTLRQLQTDYAEAMKPFKLERGIENSRAKHVEMKHIYGLQQQERKAIEQELAPIQQAHQPLQIQSPGILDLLNLERWKQEQEAKINAEYSRRLAEVQKAAQKAQNAAIANATAKEQGKALQKRLSTSEGLKQANYEKGQKTQQQLKNATMILDRVAILLDEKRLSPQWSQEHAGRVRSRVLPQLEKDITESLEGIRDPVEALRRLESKGYQIDISKNEEQFFVKDPKTEVRLDFIEGRIDGRLIADLVNESIDQTLKKDQEQAQKAKLQEEQKLEENPKRSRSLGLGR</sequence>
<dbReference type="NCBIfam" id="NF041497">
    <property type="entry name" value="MobV"/>
    <property type="match status" value="1"/>
</dbReference>
<keyword evidence="1" id="KW-0175">Coiled coil</keyword>
<feature type="compositionally biased region" description="Basic and acidic residues" evidence="2">
    <location>
        <begin position="411"/>
        <end position="432"/>
    </location>
</feature>
<name>A0A327WDK2_LARAB</name>
<feature type="coiled-coil region" evidence="1">
    <location>
        <begin position="239"/>
        <end position="269"/>
    </location>
</feature>
<dbReference type="GO" id="GO:0006310">
    <property type="term" value="P:DNA recombination"/>
    <property type="evidence" value="ECO:0007669"/>
    <property type="project" value="InterPro"/>
</dbReference>
<keyword evidence="4" id="KW-1185">Reference proteome</keyword>
<dbReference type="Proteomes" id="UP000248790">
    <property type="component" value="Unassembled WGS sequence"/>
</dbReference>
<comment type="caution">
    <text evidence="3">The sequence shown here is derived from an EMBL/GenBank/DDBJ whole genome shotgun (WGS) entry which is preliminary data.</text>
</comment>
<evidence type="ECO:0000256" key="1">
    <source>
        <dbReference type="SAM" id="Coils"/>
    </source>
</evidence>
<organism evidence="3 4">
    <name type="scientific">Larkinella arboricola</name>
    <dbReference type="NCBI Taxonomy" id="643671"/>
    <lineage>
        <taxon>Bacteria</taxon>
        <taxon>Pseudomonadati</taxon>
        <taxon>Bacteroidota</taxon>
        <taxon>Cytophagia</taxon>
        <taxon>Cytophagales</taxon>
        <taxon>Spirosomataceae</taxon>
        <taxon>Larkinella</taxon>
    </lineage>
</organism>
<dbReference type="AlphaFoldDB" id="A0A327WDK2"/>
<gene>
    <name evidence="3" type="ORF">LX87_05720</name>
</gene>
<dbReference type="RefSeq" id="WP_111631685.1">
    <property type="nucleotide sequence ID" value="NZ_QLMC01000031.1"/>
</dbReference>
<dbReference type="OrthoDB" id="8536512at2"/>